<accession>A0ABV6HQP2</accession>
<dbReference type="Proteomes" id="UP001589774">
    <property type="component" value="Unassembled WGS sequence"/>
</dbReference>
<dbReference type="SUPFAM" id="SSF52833">
    <property type="entry name" value="Thioredoxin-like"/>
    <property type="match status" value="1"/>
</dbReference>
<dbReference type="PANTHER" id="PTHR42852:SF13">
    <property type="entry name" value="PROTEIN DIPZ"/>
    <property type="match status" value="1"/>
</dbReference>
<reference evidence="2 3" key="1">
    <citation type="submission" date="2024-09" db="EMBL/GenBank/DDBJ databases">
        <authorList>
            <person name="Sun Q."/>
            <person name="Mori K."/>
        </authorList>
    </citation>
    <scope>NUCLEOTIDE SEQUENCE [LARGE SCALE GENOMIC DNA]</scope>
    <source>
        <strain evidence="2 3">CCM 7765</strain>
    </source>
</reference>
<dbReference type="CDD" id="cd02966">
    <property type="entry name" value="TlpA_like_family"/>
    <property type="match status" value="1"/>
</dbReference>
<keyword evidence="3" id="KW-1185">Reference proteome</keyword>
<name>A0ABV6HQP2_9SPHI</name>
<comment type="caution">
    <text evidence="2">The sequence shown here is derived from an EMBL/GenBank/DDBJ whole genome shotgun (WGS) entry which is preliminary data.</text>
</comment>
<dbReference type="EMBL" id="JBHLWO010000002">
    <property type="protein sequence ID" value="MFC0320248.1"/>
    <property type="molecule type" value="Genomic_DNA"/>
</dbReference>
<dbReference type="InterPro" id="IPR036249">
    <property type="entry name" value="Thioredoxin-like_sf"/>
</dbReference>
<dbReference type="PANTHER" id="PTHR42852">
    <property type="entry name" value="THIOL:DISULFIDE INTERCHANGE PROTEIN DSBE"/>
    <property type="match status" value="1"/>
</dbReference>
<evidence type="ECO:0000259" key="1">
    <source>
        <dbReference type="PROSITE" id="PS51352"/>
    </source>
</evidence>
<evidence type="ECO:0000313" key="3">
    <source>
        <dbReference type="Proteomes" id="UP001589774"/>
    </source>
</evidence>
<dbReference type="InterPro" id="IPR013766">
    <property type="entry name" value="Thioredoxin_domain"/>
</dbReference>
<dbReference type="InterPro" id="IPR050553">
    <property type="entry name" value="Thioredoxin_ResA/DsbE_sf"/>
</dbReference>
<dbReference type="Gene3D" id="3.40.30.10">
    <property type="entry name" value="Glutaredoxin"/>
    <property type="match status" value="1"/>
</dbReference>
<dbReference type="PROSITE" id="PS51352">
    <property type="entry name" value="THIOREDOXIN_2"/>
    <property type="match status" value="1"/>
</dbReference>
<evidence type="ECO:0000313" key="2">
    <source>
        <dbReference type="EMBL" id="MFC0320248.1"/>
    </source>
</evidence>
<dbReference type="RefSeq" id="WP_256377678.1">
    <property type="nucleotide sequence ID" value="NZ_JBHLWO010000002.1"/>
</dbReference>
<protein>
    <submittedName>
        <fullName evidence="2">TlpA family protein disulfide reductase</fullName>
    </submittedName>
</protein>
<sequence length="119" mass="13846">MNTDSLRDRWVFIDFWSTTCGPCIEEFPNLKKLYGTVDKSRVEFIAVVDERRGASLQELMRKHELPWPTLKMGTGTTMEGYDIYSYPTTVLIDPKGKIVRKDIRGEELNNVFQDLQLLQ</sequence>
<proteinExistence type="predicted"/>
<feature type="domain" description="Thioredoxin" evidence="1">
    <location>
        <begin position="1"/>
        <end position="119"/>
    </location>
</feature>
<gene>
    <name evidence="2" type="ORF">ACFFI0_18120</name>
</gene>
<dbReference type="Pfam" id="PF00578">
    <property type="entry name" value="AhpC-TSA"/>
    <property type="match status" value="1"/>
</dbReference>
<dbReference type="InterPro" id="IPR000866">
    <property type="entry name" value="AhpC/TSA"/>
</dbReference>
<organism evidence="2 3">
    <name type="scientific">Olivibacter oleidegradans</name>
    <dbReference type="NCBI Taxonomy" id="760123"/>
    <lineage>
        <taxon>Bacteria</taxon>
        <taxon>Pseudomonadati</taxon>
        <taxon>Bacteroidota</taxon>
        <taxon>Sphingobacteriia</taxon>
        <taxon>Sphingobacteriales</taxon>
        <taxon>Sphingobacteriaceae</taxon>
        <taxon>Olivibacter</taxon>
    </lineage>
</organism>